<accession>A0A7C3YSN4</accession>
<evidence type="ECO:0000256" key="6">
    <source>
        <dbReference type="RuleBase" id="RU362125"/>
    </source>
</evidence>
<feature type="domain" description="Acyl-CoA oxidase/dehydrogenase middle" evidence="8">
    <location>
        <begin position="122"/>
        <end position="217"/>
    </location>
</feature>
<dbReference type="InterPro" id="IPR006089">
    <property type="entry name" value="Acyl-CoA_DH_CS"/>
</dbReference>
<proteinExistence type="inferred from homology"/>
<dbReference type="SUPFAM" id="SSF47203">
    <property type="entry name" value="Acyl-CoA dehydrogenase C-terminal domain-like"/>
    <property type="match status" value="1"/>
</dbReference>
<comment type="cofactor">
    <cofactor evidence="1 6">
        <name>FAD</name>
        <dbReference type="ChEBI" id="CHEBI:57692"/>
    </cofactor>
</comment>
<dbReference type="SUPFAM" id="SSF56645">
    <property type="entry name" value="Acyl-CoA dehydrogenase NM domain-like"/>
    <property type="match status" value="1"/>
</dbReference>
<dbReference type="PANTHER" id="PTHR43884">
    <property type="entry name" value="ACYL-COA DEHYDROGENASE"/>
    <property type="match status" value="1"/>
</dbReference>
<dbReference type="CDD" id="cd01158">
    <property type="entry name" value="SCAD_SBCAD"/>
    <property type="match status" value="1"/>
</dbReference>
<dbReference type="PANTHER" id="PTHR43884:SF12">
    <property type="entry name" value="ISOVALERYL-COA DEHYDROGENASE, MITOCHONDRIAL-RELATED"/>
    <property type="match status" value="1"/>
</dbReference>
<evidence type="ECO:0000259" key="9">
    <source>
        <dbReference type="Pfam" id="PF02771"/>
    </source>
</evidence>
<dbReference type="InterPro" id="IPR006091">
    <property type="entry name" value="Acyl-CoA_Oxase/DH_mid-dom"/>
</dbReference>
<dbReference type="InterPro" id="IPR009100">
    <property type="entry name" value="AcylCoA_DH/oxidase_NM_dom_sf"/>
</dbReference>
<organism evidence="10">
    <name type="scientific">candidate division WOR-3 bacterium</name>
    <dbReference type="NCBI Taxonomy" id="2052148"/>
    <lineage>
        <taxon>Bacteria</taxon>
        <taxon>Bacteria division WOR-3</taxon>
    </lineage>
</organism>
<comment type="caution">
    <text evidence="10">The sequence shown here is derived from an EMBL/GenBank/DDBJ whole genome shotgun (WGS) entry which is preliminary data.</text>
</comment>
<dbReference type="Pfam" id="PF02770">
    <property type="entry name" value="Acyl-CoA_dh_M"/>
    <property type="match status" value="1"/>
</dbReference>
<dbReference type="InterPro" id="IPR046373">
    <property type="entry name" value="Acyl-CoA_Oxase/DH_mid-dom_sf"/>
</dbReference>
<keyword evidence="4 6" id="KW-0274">FAD</keyword>
<dbReference type="FunFam" id="1.10.540.10:FF:000002">
    <property type="entry name" value="Acyl-CoA dehydrogenase FadE19"/>
    <property type="match status" value="1"/>
</dbReference>
<dbReference type="PROSITE" id="PS00073">
    <property type="entry name" value="ACYL_COA_DH_2"/>
    <property type="match status" value="1"/>
</dbReference>
<evidence type="ECO:0000256" key="5">
    <source>
        <dbReference type="ARBA" id="ARBA00023002"/>
    </source>
</evidence>
<keyword evidence="3 6" id="KW-0285">Flavoprotein</keyword>
<feature type="domain" description="Acyl-CoA dehydrogenase/oxidase C-terminal" evidence="7">
    <location>
        <begin position="229"/>
        <end position="378"/>
    </location>
</feature>
<dbReference type="InterPro" id="IPR009075">
    <property type="entry name" value="AcylCo_DH/oxidase_C"/>
</dbReference>
<dbReference type="AlphaFoldDB" id="A0A7C3YSN4"/>
<evidence type="ECO:0000259" key="8">
    <source>
        <dbReference type="Pfam" id="PF02770"/>
    </source>
</evidence>
<dbReference type="GO" id="GO:0050660">
    <property type="term" value="F:flavin adenine dinucleotide binding"/>
    <property type="evidence" value="ECO:0007669"/>
    <property type="project" value="InterPro"/>
</dbReference>
<keyword evidence="5 6" id="KW-0560">Oxidoreductase</keyword>
<dbReference type="FunFam" id="2.40.110.10:FF:000001">
    <property type="entry name" value="Acyl-CoA dehydrogenase, mitochondrial"/>
    <property type="match status" value="1"/>
</dbReference>
<dbReference type="Gene3D" id="1.10.540.10">
    <property type="entry name" value="Acyl-CoA dehydrogenase/oxidase, N-terminal domain"/>
    <property type="match status" value="1"/>
</dbReference>
<evidence type="ECO:0000256" key="1">
    <source>
        <dbReference type="ARBA" id="ARBA00001974"/>
    </source>
</evidence>
<protein>
    <submittedName>
        <fullName evidence="10">Acyl-CoA dehydrogenase</fullName>
    </submittedName>
</protein>
<name>A0A7C3YSN4_UNCW3</name>
<reference evidence="10" key="1">
    <citation type="journal article" date="2020" name="mSystems">
        <title>Genome- and Community-Level Interaction Insights into Carbon Utilization and Element Cycling Functions of Hydrothermarchaeota in Hydrothermal Sediment.</title>
        <authorList>
            <person name="Zhou Z."/>
            <person name="Liu Y."/>
            <person name="Xu W."/>
            <person name="Pan J."/>
            <person name="Luo Z.H."/>
            <person name="Li M."/>
        </authorList>
    </citation>
    <scope>NUCLEOTIDE SEQUENCE [LARGE SCALE GENOMIC DNA]</scope>
    <source>
        <strain evidence="10">SpSt-906</strain>
    </source>
</reference>
<comment type="similarity">
    <text evidence="2 6">Belongs to the acyl-CoA dehydrogenase family.</text>
</comment>
<dbReference type="FunFam" id="1.20.140.10:FF:000004">
    <property type="entry name" value="Acyl-CoA dehydrogenase FadE25"/>
    <property type="match status" value="1"/>
</dbReference>
<sequence>MDFELNENQKMIQEMVRKFAREQLEPVASEYDRTGEFPRENIKKLAELGLMGMIVPEKYGGAGMDFVSLAIAIEEISRACASTGVIVAVNNSLVSYPILTFGTEEQKNKYLPPLANGEKLGAFALTEPNVGSDPASLETTARLEGDYYILNGTKRFITNGGAADVFLVFATIDKTRGYKGICAFIVEKGFKGFSLGKHEDLMGIRATANCELVFEDCPVPKENLLGKEGEGFKIALHTLDCSRIDIGAQAVGIAQAAMEKAIQYSKERKQFGKYLYEFEMIQEMLALMATKIQAARLLVYYAAFCKDKGLPRFSKEASMAKLFAAEVCVEVTKNAVQIHGGYGYTKDYAVERYYRDAKCMEIYEGTSEIQKIVIARNLIGI</sequence>
<gene>
    <name evidence="10" type="ORF">ENX07_03780</name>
</gene>
<dbReference type="InterPro" id="IPR036250">
    <property type="entry name" value="AcylCo_DH-like_C"/>
</dbReference>
<evidence type="ECO:0000313" key="10">
    <source>
        <dbReference type="EMBL" id="HGE99174.1"/>
    </source>
</evidence>
<dbReference type="Pfam" id="PF02771">
    <property type="entry name" value="Acyl-CoA_dh_N"/>
    <property type="match status" value="1"/>
</dbReference>
<evidence type="ECO:0000256" key="3">
    <source>
        <dbReference type="ARBA" id="ARBA00022630"/>
    </source>
</evidence>
<dbReference type="InterPro" id="IPR037069">
    <property type="entry name" value="AcylCoA_DH/ox_N_sf"/>
</dbReference>
<evidence type="ECO:0000259" key="7">
    <source>
        <dbReference type="Pfam" id="PF00441"/>
    </source>
</evidence>
<dbReference type="Gene3D" id="2.40.110.10">
    <property type="entry name" value="Butyryl-CoA Dehydrogenase, subunit A, domain 2"/>
    <property type="match status" value="1"/>
</dbReference>
<feature type="domain" description="Acyl-CoA dehydrogenase/oxidase N-terminal" evidence="9">
    <location>
        <begin position="6"/>
        <end position="118"/>
    </location>
</feature>
<evidence type="ECO:0000256" key="2">
    <source>
        <dbReference type="ARBA" id="ARBA00009347"/>
    </source>
</evidence>
<dbReference type="Gene3D" id="1.20.140.10">
    <property type="entry name" value="Butyryl-CoA Dehydrogenase, subunit A, domain 3"/>
    <property type="match status" value="1"/>
</dbReference>
<dbReference type="Pfam" id="PF00441">
    <property type="entry name" value="Acyl-CoA_dh_1"/>
    <property type="match status" value="1"/>
</dbReference>
<dbReference type="EMBL" id="DTMQ01000022">
    <property type="protein sequence ID" value="HGE99174.1"/>
    <property type="molecule type" value="Genomic_DNA"/>
</dbReference>
<dbReference type="InterPro" id="IPR013786">
    <property type="entry name" value="AcylCoA_DH/ox_N"/>
</dbReference>
<evidence type="ECO:0000256" key="4">
    <source>
        <dbReference type="ARBA" id="ARBA00022827"/>
    </source>
</evidence>
<dbReference type="PIRSF" id="PIRSF016578">
    <property type="entry name" value="HsaA"/>
    <property type="match status" value="1"/>
</dbReference>
<dbReference type="GO" id="GO:0003995">
    <property type="term" value="F:acyl-CoA dehydrogenase activity"/>
    <property type="evidence" value="ECO:0007669"/>
    <property type="project" value="InterPro"/>
</dbReference>